<dbReference type="PANTHER" id="PTHR22883">
    <property type="entry name" value="ZINC FINGER DHHC DOMAIN CONTAINING PROTEIN"/>
    <property type="match status" value="1"/>
</dbReference>
<keyword evidence="8" id="KW-0449">Lipoprotein</keyword>
<evidence type="ECO:0000256" key="9">
    <source>
        <dbReference type="ARBA" id="ARBA00023315"/>
    </source>
</evidence>
<feature type="transmembrane region" description="Helical" evidence="10">
    <location>
        <begin position="198"/>
        <end position="220"/>
    </location>
</feature>
<keyword evidence="9 10" id="KW-0012">Acyltransferase</keyword>
<evidence type="ECO:0000256" key="7">
    <source>
        <dbReference type="ARBA" id="ARBA00023139"/>
    </source>
</evidence>
<keyword evidence="14" id="KW-1185">Reference proteome</keyword>
<evidence type="ECO:0000256" key="8">
    <source>
        <dbReference type="ARBA" id="ARBA00023288"/>
    </source>
</evidence>
<evidence type="ECO:0000259" key="12">
    <source>
        <dbReference type="Pfam" id="PF01529"/>
    </source>
</evidence>
<keyword evidence="5 10" id="KW-1133">Transmembrane helix</keyword>
<accession>A0A8K1CLQ3</accession>
<dbReference type="GO" id="GO:0006612">
    <property type="term" value="P:protein targeting to membrane"/>
    <property type="evidence" value="ECO:0007669"/>
    <property type="project" value="TreeGrafter"/>
</dbReference>
<evidence type="ECO:0000313" key="14">
    <source>
        <dbReference type="Proteomes" id="UP000794436"/>
    </source>
</evidence>
<evidence type="ECO:0000256" key="2">
    <source>
        <dbReference type="ARBA" id="ARBA00008574"/>
    </source>
</evidence>
<comment type="caution">
    <text evidence="13">The sequence shown here is derived from an EMBL/GenBank/DDBJ whole genome shotgun (WGS) entry which is preliminary data.</text>
</comment>
<dbReference type="OrthoDB" id="331948at2759"/>
<feature type="transmembrane region" description="Helical" evidence="10">
    <location>
        <begin position="49"/>
        <end position="66"/>
    </location>
</feature>
<feature type="transmembrane region" description="Helical" evidence="10">
    <location>
        <begin position="162"/>
        <end position="186"/>
    </location>
</feature>
<evidence type="ECO:0000256" key="5">
    <source>
        <dbReference type="ARBA" id="ARBA00022989"/>
    </source>
</evidence>
<dbReference type="GO" id="GO:0005783">
    <property type="term" value="C:endoplasmic reticulum"/>
    <property type="evidence" value="ECO:0007669"/>
    <property type="project" value="TreeGrafter"/>
</dbReference>
<feature type="transmembrane region" description="Helical" evidence="10">
    <location>
        <begin position="20"/>
        <end position="37"/>
    </location>
</feature>
<dbReference type="PROSITE" id="PS50216">
    <property type="entry name" value="DHHC"/>
    <property type="match status" value="1"/>
</dbReference>
<keyword evidence="7" id="KW-0564">Palmitate</keyword>
<keyword evidence="3 10" id="KW-0808">Transferase</keyword>
<feature type="domain" description="Palmitoyltransferase DHHC" evidence="12">
    <location>
        <begin position="116"/>
        <end position="236"/>
    </location>
</feature>
<reference evidence="13" key="1">
    <citation type="submission" date="2019-03" db="EMBL/GenBank/DDBJ databases">
        <title>Long read genome sequence of the mycoparasitic Pythium oligandrum ATCC 38472 isolated from sugarbeet rhizosphere.</title>
        <authorList>
            <person name="Gaulin E."/>
        </authorList>
    </citation>
    <scope>NUCLEOTIDE SEQUENCE</scope>
    <source>
        <strain evidence="13">ATCC 38472_TT</strain>
    </source>
</reference>
<dbReference type="PANTHER" id="PTHR22883:SF301">
    <property type="entry name" value="PALMITOYLTRANSFERASE ZDHHC12"/>
    <property type="match status" value="1"/>
</dbReference>
<keyword evidence="4 10" id="KW-0812">Transmembrane</keyword>
<evidence type="ECO:0000256" key="3">
    <source>
        <dbReference type="ARBA" id="ARBA00022679"/>
    </source>
</evidence>
<evidence type="ECO:0000256" key="11">
    <source>
        <dbReference type="SAM" id="MobiDB-lite"/>
    </source>
</evidence>
<dbReference type="Proteomes" id="UP000794436">
    <property type="component" value="Unassembled WGS sequence"/>
</dbReference>
<dbReference type="AlphaFoldDB" id="A0A8K1CLQ3"/>
<keyword evidence="6 10" id="KW-0472">Membrane</keyword>
<proteinExistence type="inferred from homology"/>
<comment type="domain">
    <text evidence="10">The DHHC domain is required for palmitoyltransferase activity.</text>
</comment>
<feature type="region of interest" description="Disordered" evidence="11">
    <location>
        <begin position="81"/>
        <end position="109"/>
    </location>
</feature>
<evidence type="ECO:0000313" key="13">
    <source>
        <dbReference type="EMBL" id="TMW65812.1"/>
    </source>
</evidence>
<evidence type="ECO:0000256" key="1">
    <source>
        <dbReference type="ARBA" id="ARBA00004127"/>
    </source>
</evidence>
<protein>
    <recommendedName>
        <fullName evidence="10">Palmitoyltransferase</fullName>
        <ecNumber evidence="10">2.3.1.225</ecNumber>
    </recommendedName>
</protein>
<dbReference type="InterPro" id="IPR039859">
    <property type="entry name" value="PFA4/ZDH16/20/ERF2-like"/>
</dbReference>
<dbReference type="GO" id="GO:0019706">
    <property type="term" value="F:protein-cysteine S-palmitoyltransferase activity"/>
    <property type="evidence" value="ECO:0007669"/>
    <property type="project" value="UniProtKB-EC"/>
</dbReference>
<gene>
    <name evidence="13" type="ORF">Poli38472_003577</name>
</gene>
<dbReference type="GO" id="GO:0005794">
    <property type="term" value="C:Golgi apparatus"/>
    <property type="evidence" value="ECO:0007669"/>
    <property type="project" value="TreeGrafter"/>
</dbReference>
<comment type="catalytic activity">
    <reaction evidence="10">
        <text>L-cysteinyl-[protein] + hexadecanoyl-CoA = S-hexadecanoyl-L-cysteinyl-[protein] + CoA</text>
        <dbReference type="Rhea" id="RHEA:36683"/>
        <dbReference type="Rhea" id="RHEA-COMP:10131"/>
        <dbReference type="Rhea" id="RHEA-COMP:11032"/>
        <dbReference type="ChEBI" id="CHEBI:29950"/>
        <dbReference type="ChEBI" id="CHEBI:57287"/>
        <dbReference type="ChEBI" id="CHEBI:57379"/>
        <dbReference type="ChEBI" id="CHEBI:74151"/>
        <dbReference type="EC" id="2.3.1.225"/>
    </reaction>
</comment>
<evidence type="ECO:0000256" key="10">
    <source>
        <dbReference type="RuleBase" id="RU079119"/>
    </source>
</evidence>
<organism evidence="13 14">
    <name type="scientific">Pythium oligandrum</name>
    <name type="common">Mycoparasitic fungus</name>
    <dbReference type="NCBI Taxonomy" id="41045"/>
    <lineage>
        <taxon>Eukaryota</taxon>
        <taxon>Sar</taxon>
        <taxon>Stramenopiles</taxon>
        <taxon>Oomycota</taxon>
        <taxon>Peronosporomycetes</taxon>
        <taxon>Pythiales</taxon>
        <taxon>Pythiaceae</taxon>
        <taxon>Pythium</taxon>
    </lineage>
</organism>
<dbReference type="Pfam" id="PF01529">
    <property type="entry name" value="DHHC"/>
    <property type="match status" value="1"/>
</dbReference>
<dbReference type="EC" id="2.3.1.225" evidence="10"/>
<name>A0A8K1CLQ3_PYTOL</name>
<comment type="subcellular location">
    <subcellularLocation>
        <location evidence="1">Endomembrane system</location>
        <topology evidence="1">Multi-pass membrane protein</topology>
    </subcellularLocation>
</comment>
<evidence type="ECO:0000256" key="4">
    <source>
        <dbReference type="ARBA" id="ARBA00022692"/>
    </source>
</evidence>
<feature type="compositionally biased region" description="Basic and acidic residues" evidence="11">
    <location>
        <begin position="81"/>
        <end position="95"/>
    </location>
</feature>
<comment type="similarity">
    <text evidence="2 10">Belongs to the DHHC palmitoyltransferase family.</text>
</comment>
<evidence type="ECO:0000256" key="6">
    <source>
        <dbReference type="ARBA" id="ARBA00023136"/>
    </source>
</evidence>
<dbReference type="InterPro" id="IPR001594">
    <property type="entry name" value="Palmitoyltrfase_DHHC"/>
</dbReference>
<dbReference type="EMBL" id="SPLM01000036">
    <property type="protein sequence ID" value="TMW65812.1"/>
    <property type="molecule type" value="Genomic_DNA"/>
</dbReference>
<sequence length="298" mass="34161">MAPLPRNPKRANQRKWSARAWWVGLHVYSYGVLVYNGAMSPKRLGTSDFLWAVAVAVVNLIAYVAVQTSSPGYVETTKTRDLEAAKKKDDEQSREESDEDRLVPQPANEPEVDAGAHYCDDCQIKQPLRAKHCKDCARCVRQYDHHCDCAGTCVGQNNRHRFILYLFTQVVEGFEMIGVAAAAFTMQPSVDEWFQVNWPYIIAWFSVVGMLFIAIPLLCYQLYLISVNQTSWEYARRSSITYLRDLPDDKSPFDRGFLYNWRVFLTQGDGNQWVHSSKPLRQRADQLPPLDTTDTSFM</sequence>